<evidence type="ECO:0000256" key="5">
    <source>
        <dbReference type="ARBA" id="ARBA00023304"/>
    </source>
</evidence>
<evidence type="ECO:0000259" key="7">
    <source>
        <dbReference type="Pfam" id="PF10369"/>
    </source>
</evidence>
<keyword evidence="6" id="KW-0808">Transferase</keyword>
<keyword evidence="5 6" id="KW-0100">Branched-chain amino acid biosynthesis</keyword>
<comment type="subunit">
    <text evidence="6">Dimer of large and small chains.</text>
</comment>
<dbReference type="Gene3D" id="3.30.70.1150">
    <property type="entry name" value="ACT-like. Chain A, domain 2"/>
    <property type="match status" value="1"/>
</dbReference>
<dbReference type="Proteomes" id="UP000619265">
    <property type="component" value="Unassembled WGS sequence"/>
</dbReference>
<evidence type="ECO:0000313" key="8">
    <source>
        <dbReference type="EMBL" id="KAF5454954.1"/>
    </source>
</evidence>
<evidence type="ECO:0000256" key="6">
    <source>
        <dbReference type="RuleBase" id="RU368092"/>
    </source>
</evidence>
<feature type="domain" description="Acetolactate synthase small subunit C-terminal" evidence="7">
    <location>
        <begin position="15"/>
        <end position="82"/>
    </location>
</feature>
<comment type="pathway">
    <text evidence="1 6">Amino-acid biosynthesis; L-isoleucine biosynthesis; L-isoleucine from 2-oxobutanoate: step 1/4.</text>
</comment>
<dbReference type="Gramene" id="Jr11_11800_p3">
    <property type="protein sequence ID" value="cds.Jr11_11800_p3"/>
    <property type="gene ID" value="Jr11_11800"/>
</dbReference>
<evidence type="ECO:0000313" key="9">
    <source>
        <dbReference type="Proteomes" id="UP000619265"/>
    </source>
</evidence>
<comment type="catalytic activity">
    <reaction evidence="6">
        <text>2 pyruvate + H(+) = (2S)-2-acetolactate + CO2</text>
        <dbReference type="Rhea" id="RHEA:25249"/>
        <dbReference type="ChEBI" id="CHEBI:15361"/>
        <dbReference type="ChEBI" id="CHEBI:15378"/>
        <dbReference type="ChEBI" id="CHEBI:16526"/>
        <dbReference type="ChEBI" id="CHEBI:58476"/>
        <dbReference type="EC" id="2.2.1.6"/>
    </reaction>
</comment>
<gene>
    <name evidence="8" type="ORF">F2P56_024580</name>
</gene>
<dbReference type="InterPro" id="IPR004789">
    <property type="entry name" value="Acetalactate_synth_ssu"/>
</dbReference>
<dbReference type="InterPro" id="IPR019455">
    <property type="entry name" value="Acetolactate_synth_ssu_C"/>
</dbReference>
<dbReference type="UniPathway" id="UPA00049">
    <property type="reaction ID" value="UER00059"/>
</dbReference>
<dbReference type="GO" id="GO:0009099">
    <property type="term" value="P:L-valine biosynthetic process"/>
    <property type="evidence" value="ECO:0007669"/>
    <property type="project" value="UniProtKB-UniRule"/>
</dbReference>
<dbReference type="GO" id="GO:0003984">
    <property type="term" value="F:acetolactate synthase activity"/>
    <property type="evidence" value="ECO:0007669"/>
    <property type="project" value="UniProtKB-UniRule"/>
</dbReference>
<evidence type="ECO:0000256" key="1">
    <source>
        <dbReference type="ARBA" id="ARBA00004974"/>
    </source>
</evidence>
<dbReference type="FunFam" id="3.30.70.1150:FF:000001">
    <property type="entry name" value="Acetolactate synthase small subunit"/>
    <property type="match status" value="1"/>
</dbReference>
<name>A0A833U737_JUGRE</name>
<sequence>MYQVEDISRESQVERELMLIKLNAEPNSRAEIMWLVDVFRAKIVDTSEDSLTIEVTGDPGKMVAVQRNLSKFGIKELARTGKDLSSEKTIGNAKECEGLY</sequence>
<dbReference type="NCBIfam" id="TIGR00119">
    <property type="entry name" value="acolac_sm"/>
    <property type="match status" value="1"/>
</dbReference>
<dbReference type="EC" id="2.2.1.6" evidence="6"/>
<comment type="function">
    <text evidence="6">Catalyzes the conversion of 2 pyruvate molecules into acetolactate in the first common step of the biosynthetic pathway of the branched-amino acids such as leucine, isoleucine, and valine.</text>
</comment>
<dbReference type="AlphaFoldDB" id="A0A833U737"/>
<evidence type="ECO:0000256" key="4">
    <source>
        <dbReference type="ARBA" id="ARBA00022605"/>
    </source>
</evidence>
<keyword evidence="4 6" id="KW-0028">Amino-acid biosynthesis</keyword>
<organism evidence="8 9">
    <name type="scientific">Juglans regia</name>
    <name type="common">English walnut</name>
    <dbReference type="NCBI Taxonomy" id="51240"/>
    <lineage>
        <taxon>Eukaryota</taxon>
        <taxon>Viridiplantae</taxon>
        <taxon>Streptophyta</taxon>
        <taxon>Embryophyta</taxon>
        <taxon>Tracheophyta</taxon>
        <taxon>Spermatophyta</taxon>
        <taxon>Magnoliopsida</taxon>
        <taxon>eudicotyledons</taxon>
        <taxon>Gunneridae</taxon>
        <taxon>Pentapetalae</taxon>
        <taxon>rosids</taxon>
        <taxon>fabids</taxon>
        <taxon>Fagales</taxon>
        <taxon>Juglandaceae</taxon>
        <taxon>Juglans</taxon>
    </lineage>
</organism>
<accession>A0A833U737</accession>
<comment type="similarity">
    <text evidence="3 6">Belongs to the acetolactate synthase small subunit family.</text>
</comment>
<comment type="caution">
    <text evidence="8">The sequence shown here is derived from an EMBL/GenBank/DDBJ whole genome shotgun (WGS) entry which is preliminary data.</text>
</comment>
<dbReference type="InterPro" id="IPR045865">
    <property type="entry name" value="ACT-like_dom_sf"/>
</dbReference>
<reference evidence="8" key="2">
    <citation type="submission" date="2020-03" db="EMBL/GenBank/DDBJ databases">
        <title>Walnut 2.0.</title>
        <authorList>
            <person name="Marrano A."/>
            <person name="Britton M."/>
            <person name="Zimin A.V."/>
            <person name="Zaini P.A."/>
            <person name="Workman R."/>
            <person name="Puiu D."/>
            <person name="Bianco L."/>
            <person name="Allen B.J."/>
            <person name="Troggio M."/>
            <person name="Leslie C.A."/>
            <person name="Timp W."/>
            <person name="Dendekar A."/>
            <person name="Salzberg S.L."/>
            <person name="Neale D.B."/>
        </authorList>
    </citation>
    <scope>NUCLEOTIDE SEQUENCE</scope>
    <source>
        <tissue evidence="8">Leaves</tissue>
    </source>
</reference>
<dbReference type="InterPro" id="IPR027271">
    <property type="entry name" value="Acetolactate_synth/TF_NikR_C"/>
</dbReference>
<dbReference type="Pfam" id="PF10369">
    <property type="entry name" value="ALS_ss_C"/>
    <property type="match status" value="1"/>
</dbReference>
<dbReference type="GO" id="GO:0009097">
    <property type="term" value="P:isoleucine biosynthetic process"/>
    <property type="evidence" value="ECO:0007669"/>
    <property type="project" value="UniProtKB-UniRule"/>
</dbReference>
<protein>
    <recommendedName>
        <fullName evidence="6">Acetolactate synthase small subunit</fullName>
        <shortName evidence="6">AHAS</shortName>
        <shortName evidence="6">ALS</shortName>
        <ecNumber evidence="6">2.2.1.6</ecNumber>
    </recommendedName>
    <alternativeName>
        <fullName evidence="6">Acetohydroxy-acid synthase small subunit</fullName>
    </alternativeName>
</protein>
<evidence type="ECO:0000256" key="3">
    <source>
        <dbReference type="ARBA" id="ARBA00006341"/>
    </source>
</evidence>
<evidence type="ECO:0000256" key="2">
    <source>
        <dbReference type="ARBA" id="ARBA00005025"/>
    </source>
</evidence>
<dbReference type="UniPathway" id="UPA00047">
    <property type="reaction ID" value="UER00055"/>
</dbReference>
<reference evidence="8" key="1">
    <citation type="submission" date="2015-10" db="EMBL/GenBank/DDBJ databases">
        <authorList>
            <person name="Martinez-Garcia P.J."/>
            <person name="Crepeau M.W."/>
            <person name="Puiu D."/>
            <person name="Gonzalez-Ibeas D."/>
            <person name="Whalen J."/>
            <person name="Stevens K."/>
            <person name="Paul R."/>
            <person name="Butterfield T."/>
            <person name="Britton M."/>
            <person name="Reagan R."/>
            <person name="Chakraborty S."/>
            <person name="Walawage S.L."/>
            <person name="Vasquez-Gross H.A."/>
            <person name="Cardeno C."/>
            <person name="Famula R."/>
            <person name="Pratt K."/>
            <person name="Kuruganti S."/>
            <person name="Aradhya M.K."/>
            <person name="Leslie C.A."/>
            <person name="Dandekar A.M."/>
            <person name="Salzberg S.L."/>
            <person name="Wegrzyn J.L."/>
            <person name="Langley C.H."/>
            <person name="Neale D.B."/>
        </authorList>
    </citation>
    <scope>NUCLEOTIDE SEQUENCE</scope>
    <source>
        <tissue evidence="8">Leaves</tissue>
    </source>
</reference>
<comment type="pathway">
    <text evidence="2 6">Amino-acid biosynthesis; L-valine biosynthesis; L-valine from pyruvate: step 1/4.</text>
</comment>
<dbReference type="SUPFAM" id="SSF55021">
    <property type="entry name" value="ACT-like"/>
    <property type="match status" value="1"/>
</dbReference>
<dbReference type="PANTHER" id="PTHR30239">
    <property type="entry name" value="ACETOLACTATE SYNTHASE SMALL SUBUNIT"/>
    <property type="match status" value="1"/>
</dbReference>
<dbReference type="GO" id="GO:1990610">
    <property type="term" value="F:acetolactate synthase regulator activity"/>
    <property type="evidence" value="ECO:0007669"/>
    <property type="project" value="UniProtKB-UniRule"/>
</dbReference>
<proteinExistence type="inferred from homology"/>
<dbReference type="EMBL" id="LIHL02000011">
    <property type="protein sequence ID" value="KAF5454954.1"/>
    <property type="molecule type" value="Genomic_DNA"/>
</dbReference>
<dbReference type="PANTHER" id="PTHR30239:SF18">
    <property type="entry name" value="ACETOLACTATE SYNTHASE SMALL SUBUNIT 2, CHLOROPLASTIC"/>
    <property type="match status" value="1"/>
</dbReference>